<keyword evidence="2" id="KW-1185">Reference proteome</keyword>
<name>A0AAE1DKH7_9GAST</name>
<dbReference type="Proteomes" id="UP001283361">
    <property type="component" value="Unassembled WGS sequence"/>
</dbReference>
<proteinExistence type="predicted"/>
<sequence length="130" mass="14350">MISLKIARLDKRNANHRQMPGTVAQDICDMSFTDKATLGCMRGLKTLAPVREMLNILHSSSSIVVFVGAPTSAVGHLSRSPTSLVSASNLEREPRLPEDEWFRSGFRTMVYDQEHETLRSLGHAGGVCRP</sequence>
<accession>A0AAE1DKH7</accession>
<evidence type="ECO:0000313" key="2">
    <source>
        <dbReference type="Proteomes" id="UP001283361"/>
    </source>
</evidence>
<dbReference type="AlphaFoldDB" id="A0AAE1DKH7"/>
<gene>
    <name evidence="1" type="ORF">RRG08_030171</name>
</gene>
<evidence type="ECO:0000313" key="1">
    <source>
        <dbReference type="EMBL" id="KAK3774089.1"/>
    </source>
</evidence>
<reference evidence="1" key="1">
    <citation type="journal article" date="2023" name="G3 (Bethesda)">
        <title>A reference genome for the long-term kleptoplast-retaining sea slug Elysia crispata morphotype clarki.</title>
        <authorList>
            <person name="Eastman K.E."/>
            <person name="Pendleton A.L."/>
            <person name="Shaikh M.A."/>
            <person name="Suttiyut T."/>
            <person name="Ogas R."/>
            <person name="Tomko P."/>
            <person name="Gavelis G."/>
            <person name="Widhalm J.R."/>
            <person name="Wisecaver J.H."/>
        </authorList>
    </citation>
    <scope>NUCLEOTIDE SEQUENCE</scope>
    <source>
        <strain evidence="1">ECLA1</strain>
    </source>
</reference>
<comment type="caution">
    <text evidence="1">The sequence shown here is derived from an EMBL/GenBank/DDBJ whole genome shotgun (WGS) entry which is preliminary data.</text>
</comment>
<organism evidence="1 2">
    <name type="scientific">Elysia crispata</name>
    <name type="common">lettuce slug</name>
    <dbReference type="NCBI Taxonomy" id="231223"/>
    <lineage>
        <taxon>Eukaryota</taxon>
        <taxon>Metazoa</taxon>
        <taxon>Spiralia</taxon>
        <taxon>Lophotrochozoa</taxon>
        <taxon>Mollusca</taxon>
        <taxon>Gastropoda</taxon>
        <taxon>Heterobranchia</taxon>
        <taxon>Euthyneura</taxon>
        <taxon>Panpulmonata</taxon>
        <taxon>Sacoglossa</taxon>
        <taxon>Placobranchoidea</taxon>
        <taxon>Plakobranchidae</taxon>
        <taxon>Elysia</taxon>
    </lineage>
</organism>
<dbReference type="EMBL" id="JAWDGP010003469">
    <property type="protein sequence ID" value="KAK3774089.1"/>
    <property type="molecule type" value="Genomic_DNA"/>
</dbReference>
<protein>
    <submittedName>
        <fullName evidence="1">Uncharacterized protein</fullName>
    </submittedName>
</protein>